<protein>
    <submittedName>
        <fullName evidence="3">N-acetylmuramoyl-L-alanine amidase</fullName>
    </submittedName>
</protein>
<dbReference type="SUPFAM" id="SSF55846">
    <property type="entry name" value="N-acetylmuramoyl-L-alanine amidase-like"/>
    <property type="match status" value="1"/>
</dbReference>
<proteinExistence type="predicted"/>
<dbReference type="GO" id="GO:0008745">
    <property type="term" value="F:N-acetylmuramoyl-L-alanine amidase activity"/>
    <property type="evidence" value="ECO:0007669"/>
    <property type="project" value="InterPro"/>
</dbReference>
<keyword evidence="4" id="KW-1185">Reference proteome</keyword>
<comment type="caution">
    <text evidence="3">The sequence shown here is derived from an EMBL/GenBank/DDBJ whole genome shotgun (WGS) entry which is preliminary data.</text>
</comment>
<evidence type="ECO:0000259" key="2">
    <source>
        <dbReference type="SMART" id="SM00644"/>
    </source>
</evidence>
<feature type="compositionally biased region" description="Low complexity" evidence="1">
    <location>
        <begin position="197"/>
        <end position="213"/>
    </location>
</feature>
<dbReference type="CDD" id="cd06583">
    <property type="entry name" value="PGRP"/>
    <property type="match status" value="1"/>
</dbReference>
<dbReference type="AlphaFoldDB" id="A0A3M0IH98"/>
<organism evidence="3 4">
    <name type="scientific">Streptomyces shenzhenensis</name>
    <dbReference type="NCBI Taxonomy" id="943815"/>
    <lineage>
        <taxon>Bacteria</taxon>
        <taxon>Bacillati</taxon>
        <taxon>Actinomycetota</taxon>
        <taxon>Actinomycetes</taxon>
        <taxon>Kitasatosporales</taxon>
        <taxon>Streptomycetaceae</taxon>
        <taxon>Streptomyces</taxon>
    </lineage>
</organism>
<dbReference type="Proteomes" id="UP000270471">
    <property type="component" value="Unassembled WGS sequence"/>
</dbReference>
<reference evidence="3 4" key="1">
    <citation type="submission" date="2017-11" db="EMBL/GenBank/DDBJ databases">
        <title>Draft genome of actinobacteria isolated from guarana (Paullinia cupana (Mart.) Ducke.</title>
        <authorList>
            <person name="Siqueira K.A."/>
            <person name="Liotti R.G."/>
            <person name="Mendes T.A.O."/>
            <person name="Soares M.A."/>
        </authorList>
    </citation>
    <scope>NUCLEOTIDE SEQUENCE [LARGE SCALE GENOMIC DNA]</scope>
    <source>
        <strain evidence="3 4">193</strain>
    </source>
</reference>
<gene>
    <name evidence="3" type="ORF">CTZ28_12645</name>
</gene>
<dbReference type="NCBIfam" id="NF038080">
    <property type="entry name" value="PG_bind_siph"/>
    <property type="match status" value="1"/>
</dbReference>
<dbReference type="RefSeq" id="WP_121889451.1">
    <property type="nucleotide sequence ID" value="NZ_PENI01000006.1"/>
</dbReference>
<dbReference type="InterPro" id="IPR002502">
    <property type="entry name" value="Amidase_domain"/>
</dbReference>
<evidence type="ECO:0000313" key="3">
    <source>
        <dbReference type="EMBL" id="RMB85629.1"/>
    </source>
</evidence>
<sequence length="302" mass="32394">MATPMSPAQFAAALRAEGVTVVEVDDWKTHNRNHKGAWGPVHGVMIHHTVTSGTARTVAICRDGYSSLPGPLCHGVIAKDGRVHLVGYGRANHAGLGDSDVLRAVVNETKLPPDNEADTDGNRHFYGFECENLGDGKDPWPEAQLLALERVAAAICRVHGWNERSVIGHLEWQPGKVDPRGFTMDAMRARIAKRLKAGAPAPAKPSTPSAPAKPKLEPFPGTAFFMTNGKPALGKNSKIFTAMGKRLVAVGCGRYKVGPGPTLGQADVDSYEAWQRKCGYTGTAAKWPPGPTTWNKLQVPNV</sequence>
<dbReference type="Pfam" id="PF01510">
    <property type="entry name" value="Amidase_2"/>
    <property type="match status" value="1"/>
</dbReference>
<dbReference type="Gene3D" id="3.40.80.10">
    <property type="entry name" value="Peptidoglycan recognition protein-like"/>
    <property type="match status" value="1"/>
</dbReference>
<dbReference type="EMBL" id="PENI01000006">
    <property type="protein sequence ID" value="RMB85629.1"/>
    <property type="molecule type" value="Genomic_DNA"/>
</dbReference>
<dbReference type="InterPro" id="IPR036505">
    <property type="entry name" value="Amidase/PGRP_sf"/>
</dbReference>
<dbReference type="SMART" id="SM00644">
    <property type="entry name" value="Ami_2"/>
    <property type="match status" value="1"/>
</dbReference>
<evidence type="ECO:0000256" key="1">
    <source>
        <dbReference type="SAM" id="MobiDB-lite"/>
    </source>
</evidence>
<feature type="region of interest" description="Disordered" evidence="1">
    <location>
        <begin position="196"/>
        <end position="215"/>
    </location>
</feature>
<feature type="domain" description="N-acetylmuramoyl-L-alanine amidase" evidence="2">
    <location>
        <begin position="27"/>
        <end position="180"/>
    </location>
</feature>
<dbReference type="InterPro" id="IPR047763">
    <property type="entry name" value="PG_bind_dom_phiBT1-type"/>
</dbReference>
<dbReference type="GO" id="GO:0009253">
    <property type="term" value="P:peptidoglycan catabolic process"/>
    <property type="evidence" value="ECO:0007669"/>
    <property type="project" value="InterPro"/>
</dbReference>
<dbReference type="OrthoDB" id="5178799at2"/>
<evidence type="ECO:0000313" key="4">
    <source>
        <dbReference type="Proteomes" id="UP000270471"/>
    </source>
</evidence>
<accession>A0A3M0IH98</accession>
<name>A0A3M0IH98_9ACTN</name>